<dbReference type="EMBL" id="JADTFC010000106">
    <property type="protein sequence ID" value="MBG6291238.1"/>
    <property type="molecule type" value="Genomic_DNA"/>
</dbReference>
<gene>
    <name evidence="15" type="ORF">G5B91_08790</name>
    <name evidence="14" type="ORF">I5I61_27610</name>
</gene>
<name>A0A6G6IU75_PSENT</name>
<evidence type="ECO:0000256" key="4">
    <source>
        <dbReference type="ARBA" id="ARBA00022827"/>
    </source>
</evidence>
<dbReference type="RefSeq" id="WP_038803386.1">
    <property type="nucleotide sequence ID" value="NZ_CP049140.1"/>
</dbReference>
<dbReference type="InterPro" id="IPR006091">
    <property type="entry name" value="Acyl-CoA_Oxase/DH_mid-dom"/>
</dbReference>
<dbReference type="Proteomes" id="UP000501063">
    <property type="component" value="Chromosome"/>
</dbReference>
<dbReference type="InterPro" id="IPR036250">
    <property type="entry name" value="AcylCo_DH-like_C"/>
</dbReference>
<dbReference type="EMBL" id="CP049140">
    <property type="protein sequence ID" value="QIE86360.1"/>
    <property type="molecule type" value="Genomic_DNA"/>
</dbReference>
<reference evidence="14 17" key="2">
    <citation type="submission" date="2020-11" db="EMBL/GenBank/DDBJ databases">
        <title>Enhanced detection system for hospital associated transmission using whole genome sequencing surveillance.</title>
        <authorList>
            <person name="Harrison L.H."/>
            <person name="Van Tyne D."/>
            <person name="Marsh J.W."/>
            <person name="Griffith M.P."/>
            <person name="Snyder D.J."/>
            <person name="Cooper V.S."/>
            <person name="Mustapha M."/>
        </authorList>
    </citation>
    <scope>NUCLEOTIDE SEQUENCE [LARGE SCALE GENOMIC DNA]</scope>
    <source>
        <strain evidence="14 17">PSA00705</strain>
    </source>
</reference>
<evidence type="ECO:0000313" key="17">
    <source>
        <dbReference type="Proteomes" id="UP000608450"/>
    </source>
</evidence>
<dbReference type="InterPro" id="IPR009075">
    <property type="entry name" value="AcylCo_DH/oxidase_C"/>
</dbReference>
<dbReference type="InterPro" id="IPR006089">
    <property type="entry name" value="Acyl-CoA_DH_CS"/>
</dbReference>
<evidence type="ECO:0000256" key="9">
    <source>
        <dbReference type="ARBA" id="ARBA00075603"/>
    </source>
</evidence>
<dbReference type="InterPro" id="IPR013786">
    <property type="entry name" value="AcylCoA_DH/ox_N"/>
</dbReference>
<comment type="catalytic activity">
    <reaction evidence="6">
        <text>3-sulfinopropanoyl-CoA + H2O = propanoyl-CoA + sulfite + H(+)</text>
        <dbReference type="Rhea" id="RHEA:41624"/>
        <dbReference type="ChEBI" id="CHEBI:15377"/>
        <dbReference type="ChEBI" id="CHEBI:15378"/>
        <dbReference type="ChEBI" id="CHEBI:17359"/>
        <dbReference type="ChEBI" id="CHEBI:57392"/>
        <dbReference type="ChEBI" id="CHEBI:78349"/>
        <dbReference type="EC" id="3.13.1.4"/>
    </reaction>
    <physiologicalReaction direction="left-to-right" evidence="6">
        <dbReference type="Rhea" id="RHEA:41625"/>
    </physiologicalReaction>
</comment>
<dbReference type="SUPFAM" id="SSF47203">
    <property type="entry name" value="Acyl-CoA dehydrogenase C-terminal domain-like"/>
    <property type="match status" value="1"/>
</dbReference>
<dbReference type="Pfam" id="PF02771">
    <property type="entry name" value="Acyl-CoA_dh_N"/>
    <property type="match status" value="1"/>
</dbReference>
<dbReference type="Pfam" id="PF00441">
    <property type="entry name" value="Acyl-CoA_dh_1"/>
    <property type="match status" value="1"/>
</dbReference>
<dbReference type="Gene3D" id="1.10.540.10">
    <property type="entry name" value="Acyl-CoA dehydrogenase/oxidase, N-terminal domain"/>
    <property type="match status" value="1"/>
</dbReference>
<evidence type="ECO:0000313" key="16">
    <source>
        <dbReference type="Proteomes" id="UP000501063"/>
    </source>
</evidence>
<dbReference type="Pfam" id="PF02770">
    <property type="entry name" value="Acyl-CoA_dh_M"/>
    <property type="match status" value="1"/>
</dbReference>
<evidence type="ECO:0000313" key="14">
    <source>
        <dbReference type="EMBL" id="MBG6291238.1"/>
    </source>
</evidence>
<dbReference type="PROSITE" id="PS00073">
    <property type="entry name" value="ACYL_COA_DH_2"/>
    <property type="match status" value="1"/>
</dbReference>
<comment type="similarity">
    <text evidence="2 10">Belongs to the acyl-CoA dehydrogenase family.</text>
</comment>
<dbReference type="KEGG" id="pnt:G5B91_08790"/>
<dbReference type="FunFam" id="1.20.140.10:FF:000004">
    <property type="entry name" value="Acyl-CoA dehydrogenase FadE25"/>
    <property type="match status" value="1"/>
</dbReference>
<evidence type="ECO:0000313" key="15">
    <source>
        <dbReference type="EMBL" id="QIE86360.1"/>
    </source>
</evidence>
<feature type="domain" description="Acyl-CoA dehydrogenase/oxidase C-terminal" evidence="11">
    <location>
        <begin position="227"/>
        <end position="376"/>
    </location>
</feature>
<evidence type="ECO:0000256" key="7">
    <source>
        <dbReference type="ARBA" id="ARBA00066461"/>
    </source>
</evidence>
<evidence type="ECO:0000256" key="6">
    <source>
        <dbReference type="ARBA" id="ARBA00052938"/>
    </source>
</evidence>
<dbReference type="GO" id="GO:0050660">
    <property type="term" value="F:flavin adenine dinucleotide binding"/>
    <property type="evidence" value="ECO:0007669"/>
    <property type="project" value="InterPro"/>
</dbReference>
<organism evidence="15 16">
    <name type="scientific">Pseudomonas nitroreducens</name>
    <dbReference type="NCBI Taxonomy" id="46680"/>
    <lineage>
        <taxon>Bacteria</taxon>
        <taxon>Pseudomonadati</taxon>
        <taxon>Pseudomonadota</taxon>
        <taxon>Gammaproteobacteria</taxon>
        <taxon>Pseudomonadales</taxon>
        <taxon>Pseudomonadaceae</taxon>
        <taxon>Pseudomonas</taxon>
    </lineage>
</organism>
<keyword evidence="17" id="KW-1185">Reference proteome</keyword>
<dbReference type="GO" id="GO:0003995">
    <property type="term" value="F:acyl-CoA dehydrogenase activity"/>
    <property type="evidence" value="ECO:0007669"/>
    <property type="project" value="InterPro"/>
</dbReference>
<evidence type="ECO:0000256" key="8">
    <source>
        <dbReference type="ARBA" id="ARBA00068311"/>
    </source>
</evidence>
<proteinExistence type="inferred from homology"/>
<sequence length="381" mass="41297">MNFDIDATELAIVDSAERVCRDVLAANAQRYDEEEVFCAESLQALGELGFMGINLPETYGGFGIGSLAMSRVVEAVSAACASTASALTAHFLATDSILIGGTEEQRQEWLPRCASGELLGAFGLTEPAAGSNPADMRTRAVRETGGWRIRGSKHYITNAREADFIVLYAKTDPEAGARGISAFLIPKGTAGVTFANPEKTMGLRGSTIYELALDCWLPADALLGEENQGFRTAMEVLDRGRVEVAAMSLGIARAAMEYALKWVDERQIGTKPLSAYQGTQWRIADMHAQFQAARLLTQQAAARRDSGERFSLESATAKLFAAEACGFITDAALQLHGGYGYIRDLPLERFVRDARILRIFEGTSEVQKIIISRAVLDAARH</sequence>
<protein>
    <recommendedName>
        <fullName evidence="8">3-sulfinopropanoyl-CoA desulfinase</fullName>
        <ecNumber evidence="7">3.13.1.4</ecNumber>
    </recommendedName>
    <alternativeName>
        <fullName evidence="9">3-sulfinopropionyl coenzyme A desulfinase</fullName>
    </alternativeName>
</protein>
<feature type="domain" description="Acyl-CoA oxidase/dehydrogenase middle" evidence="12">
    <location>
        <begin position="121"/>
        <end position="214"/>
    </location>
</feature>
<reference evidence="15 16" key="1">
    <citation type="submission" date="2020-02" db="EMBL/GenBank/DDBJ databases">
        <title>Integrative conjugative elements (ICEs) and plasmids drive adaptation of Pseudomonas nitroreducens strain HBP1 to wastewater environment.</title>
        <authorList>
            <person name="Sentchilo V."/>
            <person name="Carraro N."/>
            <person name="Bertelli C."/>
            <person name="van der Meer J.R."/>
        </authorList>
    </citation>
    <scope>NUCLEOTIDE SEQUENCE [LARGE SCALE GENOMIC DNA]</scope>
    <source>
        <strain evidence="15 16">HBP1</strain>
    </source>
</reference>
<dbReference type="EC" id="3.13.1.4" evidence="7"/>
<evidence type="ECO:0000256" key="10">
    <source>
        <dbReference type="RuleBase" id="RU362125"/>
    </source>
</evidence>
<keyword evidence="5 10" id="KW-0560">Oxidoreductase</keyword>
<keyword evidence="3 10" id="KW-0285">Flavoprotein</keyword>
<evidence type="ECO:0000256" key="2">
    <source>
        <dbReference type="ARBA" id="ARBA00009347"/>
    </source>
</evidence>
<dbReference type="Gene3D" id="1.20.140.10">
    <property type="entry name" value="Butyryl-CoA Dehydrogenase, subunit A, domain 3"/>
    <property type="match status" value="1"/>
</dbReference>
<keyword evidence="4 10" id="KW-0274">FAD</keyword>
<dbReference type="PIRSF" id="PIRSF016578">
    <property type="entry name" value="HsaA"/>
    <property type="match status" value="1"/>
</dbReference>
<evidence type="ECO:0000256" key="3">
    <source>
        <dbReference type="ARBA" id="ARBA00022630"/>
    </source>
</evidence>
<dbReference type="InterPro" id="IPR009100">
    <property type="entry name" value="AcylCoA_DH/oxidase_NM_dom_sf"/>
</dbReference>
<evidence type="ECO:0000256" key="1">
    <source>
        <dbReference type="ARBA" id="ARBA00001974"/>
    </source>
</evidence>
<evidence type="ECO:0000259" key="13">
    <source>
        <dbReference type="Pfam" id="PF02771"/>
    </source>
</evidence>
<dbReference type="AlphaFoldDB" id="A0A6G6IU75"/>
<dbReference type="InterPro" id="IPR046373">
    <property type="entry name" value="Acyl-CoA_Oxase/DH_mid-dom_sf"/>
</dbReference>
<dbReference type="Proteomes" id="UP000608450">
    <property type="component" value="Unassembled WGS sequence"/>
</dbReference>
<dbReference type="Gene3D" id="2.40.110.10">
    <property type="entry name" value="Butyryl-CoA Dehydrogenase, subunit A, domain 2"/>
    <property type="match status" value="1"/>
</dbReference>
<evidence type="ECO:0000259" key="11">
    <source>
        <dbReference type="Pfam" id="PF00441"/>
    </source>
</evidence>
<dbReference type="PANTHER" id="PTHR43884:SF12">
    <property type="entry name" value="ISOVALERYL-COA DEHYDROGENASE, MITOCHONDRIAL-RELATED"/>
    <property type="match status" value="1"/>
</dbReference>
<dbReference type="SUPFAM" id="SSF56645">
    <property type="entry name" value="Acyl-CoA dehydrogenase NM domain-like"/>
    <property type="match status" value="1"/>
</dbReference>
<evidence type="ECO:0000256" key="5">
    <source>
        <dbReference type="ARBA" id="ARBA00023002"/>
    </source>
</evidence>
<evidence type="ECO:0000259" key="12">
    <source>
        <dbReference type="Pfam" id="PF02770"/>
    </source>
</evidence>
<accession>A0A6G6IU75</accession>
<dbReference type="PANTHER" id="PTHR43884">
    <property type="entry name" value="ACYL-COA DEHYDROGENASE"/>
    <property type="match status" value="1"/>
</dbReference>
<feature type="domain" description="Acyl-CoA dehydrogenase/oxidase N-terminal" evidence="13">
    <location>
        <begin position="8"/>
        <end position="117"/>
    </location>
</feature>
<dbReference type="InterPro" id="IPR037069">
    <property type="entry name" value="AcylCoA_DH/ox_N_sf"/>
</dbReference>
<comment type="cofactor">
    <cofactor evidence="1 10">
        <name>FAD</name>
        <dbReference type="ChEBI" id="CHEBI:57692"/>
    </cofactor>
</comment>
<dbReference type="FunFam" id="2.40.110.10:FF:000002">
    <property type="entry name" value="Acyl-CoA dehydrogenase fadE12"/>
    <property type="match status" value="1"/>
</dbReference>